<feature type="transmembrane region" description="Helical" evidence="6">
    <location>
        <begin position="640"/>
        <end position="658"/>
    </location>
</feature>
<evidence type="ECO:0000256" key="4">
    <source>
        <dbReference type="ARBA" id="ARBA00022989"/>
    </source>
</evidence>
<dbReference type="PROSITE" id="PS50156">
    <property type="entry name" value="SSD"/>
    <property type="match status" value="2"/>
</dbReference>
<dbReference type="PANTHER" id="PTHR33406">
    <property type="entry name" value="MEMBRANE PROTEIN MJ1562-RELATED"/>
    <property type="match status" value="1"/>
</dbReference>
<feature type="transmembrane region" description="Helical" evidence="6">
    <location>
        <begin position="614"/>
        <end position="634"/>
    </location>
</feature>
<sequence>MNRIAEFIVKKRLAIITAGVAVTLILGYFSTKLTINSNFMSYLPDDDRKVMLFERTDSLYATGNIIVIGISNTESTIITPEGISVIRQVTDSISEIEGVEKVTGLANVIDIRHRNDGVEIGRLMDEEIIPDSLPSLQSYILNKEMYRGRLLSEDGRSTAIIVFVGTAADKEKAARKVNDLLDEVRRSHPELAVYCDGLPMQQQSLTESTEKDLIRLVPLVCLLITLILALTLHSLRGIFLPLLSVAMGSIWSMGAMGLFHVQLSPISGSIPVVLFAVGSAYTIHVLNFFKLLENGENHKGIVVRGITIIGVPVMLAGLTTIVGFLSFIPGTYLSIIRDFGIFMALGTFFCLLLSLTVIPAVESYLPPLKHQEKKQKKHVLSDVLQWLAGVSIHRNKMVLYWAGGLILLMGIGLFRLKSNIDVLYYFPEKHPLRQSAAFLNREFGGTLPIQIKVAADLTRPETLAAMQDFEDFLSGLPHVHNPQSVTELIKEMNQAMGEGKQIPDTQEKIQNLWFLLEGEPVMEQLCNTDKSEGMIHATMCNAPTGDYHAVSRKIDEYAAAHSSGTVQFETTGLPSIYSNFDYNLMQNLFWSLLLACILVFICMTFLVKSLKSALVGFVPLMSAILFIFGLMGYLGIALNLATVLIAGVAVGIGVDYSIHFISGYRNALVSGKECNEAVIQTLQTSGKGILFNVTAVAFGFLVLVFADLVPLKEFGLIMFATMFVSGLAATLLLPSMILCFHINLNKTQKQ</sequence>
<feature type="transmembrane region" description="Helical" evidence="6">
    <location>
        <begin position="398"/>
        <end position="416"/>
    </location>
</feature>
<evidence type="ECO:0000256" key="6">
    <source>
        <dbReference type="SAM" id="Phobius"/>
    </source>
</evidence>
<feature type="transmembrane region" description="Helical" evidence="6">
    <location>
        <begin position="588"/>
        <end position="607"/>
    </location>
</feature>
<feature type="transmembrane region" description="Helical" evidence="6">
    <location>
        <begin position="213"/>
        <end position="232"/>
    </location>
</feature>
<keyword evidence="5 6" id="KW-0472">Membrane</keyword>
<feature type="transmembrane region" description="Helical" evidence="6">
    <location>
        <begin position="689"/>
        <end position="708"/>
    </location>
</feature>
<feature type="transmembrane region" description="Helical" evidence="6">
    <location>
        <begin position="12"/>
        <end position="30"/>
    </location>
</feature>
<dbReference type="InterPro" id="IPR004869">
    <property type="entry name" value="MMPL_dom"/>
</dbReference>
<accession>A0A0A2E7V6</accession>
<feature type="transmembrane region" description="Helical" evidence="6">
    <location>
        <begin position="714"/>
        <end position="740"/>
    </location>
</feature>
<dbReference type="InterPro" id="IPR000731">
    <property type="entry name" value="SSD"/>
</dbReference>
<dbReference type="InterPro" id="IPR001036">
    <property type="entry name" value="Acrflvin-R"/>
</dbReference>
<dbReference type="Proteomes" id="UP000030103">
    <property type="component" value="Unassembled WGS sequence"/>
</dbReference>
<dbReference type="SUPFAM" id="SSF82866">
    <property type="entry name" value="Multidrug efflux transporter AcrB transmembrane domain"/>
    <property type="match status" value="2"/>
</dbReference>
<dbReference type="OrthoDB" id="9809027at2"/>
<evidence type="ECO:0000259" key="7">
    <source>
        <dbReference type="PROSITE" id="PS50156"/>
    </source>
</evidence>
<keyword evidence="2" id="KW-1003">Cell membrane</keyword>
<comment type="subcellular location">
    <subcellularLocation>
        <location evidence="1">Cell membrane</location>
        <topology evidence="1">Multi-pass membrane protein</topology>
    </subcellularLocation>
</comment>
<dbReference type="Pfam" id="PF03176">
    <property type="entry name" value="MMPL"/>
    <property type="match status" value="2"/>
</dbReference>
<evidence type="ECO:0000313" key="8">
    <source>
        <dbReference type="EMBL" id="KGN74951.1"/>
    </source>
</evidence>
<evidence type="ECO:0000313" key="9">
    <source>
        <dbReference type="Proteomes" id="UP000030103"/>
    </source>
</evidence>
<proteinExistence type="predicted"/>
<feature type="transmembrane region" description="Helical" evidence="6">
    <location>
        <begin position="301"/>
        <end position="328"/>
    </location>
</feature>
<dbReference type="PANTHER" id="PTHR33406:SF12">
    <property type="entry name" value="BLR2997 PROTEIN"/>
    <property type="match status" value="1"/>
</dbReference>
<organism evidence="8 9">
    <name type="scientific">Porphyromonas macacae</name>
    <dbReference type="NCBI Taxonomy" id="28115"/>
    <lineage>
        <taxon>Bacteria</taxon>
        <taxon>Pseudomonadati</taxon>
        <taxon>Bacteroidota</taxon>
        <taxon>Bacteroidia</taxon>
        <taxon>Bacteroidales</taxon>
        <taxon>Porphyromonadaceae</taxon>
        <taxon>Porphyromonas</taxon>
    </lineage>
</organism>
<evidence type="ECO:0000256" key="5">
    <source>
        <dbReference type="ARBA" id="ARBA00023136"/>
    </source>
</evidence>
<dbReference type="GO" id="GO:0005886">
    <property type="term" value="C:plasma membrane"/>
    <property type="evidence" value="ECO:0007669"/>
    <property type="project" value="UniProtKB-SubCell"/>
</dbReference>
<evidence type="ECO:0000256" key="3">
    <source>
        <dbReference type="ARBA" id="ARBA00022692"/>
    </source>
</evidence>
<dbReference type="STRING" id="28115.HQ47_03315"/>
<feature type="transmembrane region" description="Helical" evidence="6">
    <location>
        <begin position="340"/>
        <end position="365"/>
    </location>
</feature>
<feature type="transmembrane region" description="Helical" evidence="6">
    <location>
        <begin position="269"/>
        <end position="289"/>
    </location>
</feature>
<comment type="caution">
    <text evidence="8">The sequence shown here is derived from an EMBL/GenBank/DDBJ whole genome shotgun (WGS) entry which is preliminary data.</text>
</comment>
<protein>
    <recommendedName>
        <fullName evidence="7">SSD domain-containing protein</fullName>
    </recommendedName>
</protein>
<feature type="domain" description="SSD" evidence="7">
    <location>
        <begin position="242"/>
        <end position="364"/>
    </location>
</feature>
<dbReference type="AlphaFoldDB" id="A0A0A2E7V6"/>
<dbReference type="RefSeq" id="WP_036873255.1">
    <property type="nucleotide sequence ID" value="NZ_JRFA01000009.1"/>
</dbReference>
<feature type="domain" description="SSD" evidence="7">
    <location>
        <begin position="613"/>
        <end position="739"/>
    </location>
</feature>
<name>A0A0A2E7V6_9PORP</name>
<dbReference type="eggNOG" id="COG1033">
    <property type="taxonomic scope" value="Bacteria"/>
</dbReference>
<evidence type="ECO:0000256" key="2">
    <source>
        <dbReference type="ARBA" id="ARBA00022475"/>
    </source>
</evidence>
<dbReference type="GO" id="GO:0022857">
    <property type="term" value="F:transmembrane transporter activity"/>
    <property type="evidence" value="ECO:0007669"/>
    <property type="project" value="InterPro"/>
</dbReference>
<reference evidence="8 9" key="1">
    <citation type="submission" date="2014-09" db="EMBL/GenBank/DDBJ databases">
        <title>Draft Genome Sequence of Porphyromonas macacae COT-192_OH2859.</title>
        <authorList>
            <person name="Wallis C."/>
            <person name="Deusch O."/>
            <person name="O'Flynn C."/>
            <person name="Davis I."/>
            <person name="Horsfall A."/>
            <person name="Kirkwood N."/>
            <person name="Harris S."/>
            <person name="Eisen J.A."/>
            <person name="Coil D.A."/>
            <person name="Darling A.E."/>
            <person name="Jospin G."/>
            <person name="Alexiev A."/>
        </authorList>
    </citation>
    <scope>NUCLEOTIDE SEQUENCE [LARGE SCALE GENOMIC DNA]</scope>
    <source>
        <strain evidence="9">COT-192 OH2859</strain>
    </source>
</reference>
<dbReference type="EMBL" id="JRFA01000009">
    <property type="protein sequence ID" value="KGN74951.1"/>
    <property type="molecule type" value="Genomic_DNA"/>
</dbReference>
<gene>
    <name evidence="8" type="ORF">HQ47_03315</name>
</gene>
<evidence type="ECO:0000256" key="1">
    <source>
        <dbReference type="ARBA" id="ARBA00004651"/>
    </source>
</evidence>
<dbReference type="InterPro" id="IPR050545">
    <property type="entry name" value="Mycobact_MmpL"/>
</dbReference>
<keyword evidence="4 6" id="KW-1133">Transmembrane helix</keyword>
<dbReference type="PRINTS" id="PR00702">
    <property type="entry name" value="ACRIFLAVINRP"/>
</dbReference>
<keyword evidence="9" id="KW-1185">Reference proteome</keyword>
<dbReference type="Gene3D" id="1.20.1640.10">
    <property type="entry name" value="Multidrug efflux transporter AcrB transmembrane domain"/>
    <property type="match status" value="2"/>
</dbReference>
<keyword evidence="3 6" id="KW-0812">Transmembrane</keyword>
<feature type="transmembrane region" description="Helical" evidence="6">
    <location>
        <begin position="239"/>
        <end position="263"/>
    </location>
</feature>